<dbReference type="Proteomes" id="UP000192923">
    <property type="component" value="Unassembled WGS sequence"/>
</dbReference>
<keyword evidence="1" id="KW-0677">Repeat</keyword>
<gene>
    <name evidence="4" type="ORF">SAMN02949497_3080</name>
</gene>
<keyword evidence="5" id="KW-1185">Reference proteome</keyword>
<protein>
    <submittedName>
        <fullName evidence="4">Tetratricopeptide repeat-containing protein</fullName>
    </submittedName>
</protein>
<dbReference type="OrthoDB" id="5559358at2"/>
<proteinExistence type="predicted"/>
<sequence>MQTFSIFISSPGDVEDERRRAERVIRKLQTEFDRYVLLEPIFWEHQPQSAHQHFQDQIKKLPSATDLVVCILWSRLGTRLPEDKFQRGDGTPYRSGTEFEFEDAVAGYRNTRKTPDLWIYRKTAEVLVSLSDPHKADKERQKALLDEFLQHWLGSADDHFKAGFNSFADADDFERQFTEHLRMALREHCPQYRTEIDELPSWTRDQSPYRGLAYFDLEHAPVFRGRDAAVHAVLAQLGAQADAGRPFVLVLGASGAGKSSLLRAGLLHALVEQRRVAGVDLWRYAVFRPAAAVGGDLPRGLAAALLADSALPELAQAGFGDSQALAEQLAHHPEGLAGPLSKALDAAAERLRQERRWNFAPVARLVLVVDPLEEIFRCGATARDALLAAVQALVGAGRVWALAGMRGEFYPEAAGHPVLGALKAGEGQYDLSPPNEAELGEIIRYPARAAGMDFELREGRRLDARLLENAAANPCALPLLEFTLDELYRRTRERGETVLSYADYAALGGLDGAVAQAAEDTVQALGEASLAAVRDVFRQLVDWDGGKALRRRAALADFRDDPAQWEAVGRLIEARLLSSDDNGASHAATVEPVHEALLRTWQRLRGWIAEDAELLAIRARMEELAGRWREAGRDVGYLLNPGKQEQDAKLLLKQPWVRLDVETAAFLDGSLQRIRRRRWLFRVGVGAVVVALGGFGYLNALERKKAETAAGLALQVVNRLTYQLPDRLENIPGTLQILQETFEQNADLLRRIDELRGETADSLREKASNLQKQGDQRLALGDLPGAMERYKAAHVILEKLAIQDPEDTDSQRNLSVSYNKVGDVQSAQGDLAGALASFRASLALREKLAAQDPANAGWQRDLSVSQEKIGDVQSAQGDLAGALASFRASLAIAEKLAAQDPANAGWQRDLSVSYEKIGDVQSAQGDLAGALASFRASLAIAEKLAAQDPANAGWQRDLSVSYNKVGEVQSAQGDLAGALASFRASLVIREKLAAQDPANAGWQRDLSVSYNKVGEVQSAQGDLAGALASFRASLVIREKLAAQDPANAGWQRDLSVSYNKVGDVQSAQGDLAGALASYRASLALREKLAAQDPANAGWQRDLSVSYNKVGEVQSAQGDLAGALASFRASHAIFEKLAAQDPANAGWQRDLSVSYEKIGDAQSAQGDLAGALASYRASLTLREKLAAQDPANAGWQRDLSVSYNKVGEVQSAQGDLAGALASFRASHAIFEKLAAQDPANAGWQRDLSVSYEKIGDAQSAQGDLAGALASYRASLTLREKLAAQDPANAGWQGDLAFSHGKLGLLLRKLQKPTAALAEFQAALALLEPLSAKTPDHVQWRQALEFIKGQIAEIEATSGNSPNGRKQH</sequence>
<dbReference type="InterPro" id="IPR019734">
    <property type="entry name" value="TPR_rpt"/>
</dbReference>
<name>A0A1Y6CZG9_9GAMM</name>
<feature type="domain" description="Novel STAND NTPase 1" evidence="3">
    <location>
        <begin position="208"/>
        <end position="634"/>
    </location>
</feature>
<dbReference type="SMART" id="SM00028">
    <property type="entry name" value="TPR"/>
    <property type="match status" value="11"/>
</dbReference>
<organism evidence="4 5">
    <name type="scientific">Methylomagnum ishizawai</name>
    <dbReference type="NCBI Taxonomy" id="1760988"/>
    <lineage>
        <taxon>Bacteria</taxon>
        <taxon>Pseudomonadati</taxon>
        <taxon>Pseudomonadota</taxon>
        <taxon>Gammaproteobacteria</taxon>
        <taxon>Methylococcales</taxon>
        <taxon>Methylococcaceae</taxon>
        <taxon>Methylomagnum</taxon>
    </lineage>
</organism>
<evidence type="ECO:0000256" key="2">
    <source>
        <dbReference type="ARBA" id="ARBA00022803"/>
    </source>
</evidence>
<dbReference type="PANTHER" id="PTHR45641">
    <property type="entry name" value="TETRATRICOPEPTIDE REPEAT PROTEIN (AFU_ORTHOLOGUE AFUA_6G03870)"/>
    <property type="match status" value="1"/>
</dbReference>
<keyword evidence="2" id="KW-0802">TPR repeat</keyword>
<evidence type="ECO:0000313" key="5">
    <source>
        <dbReference type="Proteomes" id="UP000192923"/>
    </source>
</evidence>
<dbReference type="Gene3D" id="3.40.50.300">
    <property type="entry name" value="P-loop containing nucleotide triphosphate hydrolases"/>
    <property type="match status" value="1"/>
</dbReference>
<dbReference type="Gene3D" id="1.25.40.10">
    <property type="entry name" value="Tetratricopeptide repeat domain"/>
    <property type="match status" value="5"/>
</dbReference>
<dbReference type="STRING" id="1760988.SAMN02949497_3080"/>
<dbReference type="SUPFAM" id="SSF48452">
    <property type="entry name" value="TPR-like"/>
    <property type="match status" value="4"/>
</dbReference>
<dbReference type="InterPro" id="IPR011990">
    <property type="entry name" value="TPR-like_helical_dom_sf"/>
</dbReference>
<dbReference type="InterPro" id="IPR027417">
    <property type="entry name" value="P-loop_NTPase"/>
</dbReference>
<dbReference type="InterPro" id="IPR049052">
    <property type="entry name" value="nSTAND1"/>
</dbReference>
<dbReference type="RefSeq" id="WP_085214148.1">
    <property type="nucleotide sequence ID" value="NZ_FXAM01000001.1"/>
</dbReference>
<evidence type="ECO:0000256" key="1">
    <source>
        <dbReference type="ARBA" id="ARBA00022737"/>
    </source>
</evidence>
<reference evidence="4 5" key="1">
    <citation type="submission" date="2016-12" db="EMBL/GenBank/DDBJ databases">
        <authorList>
            <person name="Song W.-J."/>
            <person name="Kurnit D.M."/>
        </authorList>
    </citation>
    <scope>NUCLEOTIDE SEQUENCE [LARGE SCALE GENOMIC DNA]</scope>
    <source>
        <strain evidence="4 5">175</strain>
    </source>
</reference>
<accession>A0A1Y6CZG9</accession>
<dbReference type="Pfam" id="PF20703">
    <property type="entry name" value="nSTAND1"/>
    <property type="match status" value="1"/>
</dbReference>
<dbReference type="EMBL" id="FXAM01000001">
    <property type="protein sequence ID" value="SMF95706.1"/>
    <property type="molecule type" value="Genomic_DNA"/>
</dbReference>
<evidence type="ECO:0000313" key="4">
    <source>
        <dbReference type="EMBL" id="SMF95706.1"/>
    </source>
</evidence>
<evidence type="ECO:0000259" key="3">
    <source>
        <dbReference type="Pfam" id="PF20703"/>
    </source>
</evidence>
<dbReference type="PANTHER" id="PTHR45641:SF1">
    <property type="entry name" value="AAA+ ATPASE DOMAIN-CONTAINING PROTEIN"/>
    <property type="match status" value="1"/>
</dbReference>
<dbReference type="SUPFAM" id="SSF52540">
    <property type="entry name" value="P-loop containing nucleoside triphosphate hydrolases"/>
    <property type="match status" value="1"/>
</dbReference>